<dbReference type="AlphaFoldDB" id="A0A3S0V391"/>
<evidence type="ECO:0000313" key="3">
    <source>
        <dbReference type="Proteomes" id="UP000280346"/>
    </source>
</evidence>
<reference evidence="2 3" key="1">
    <citation type="submission" date="2018-12" db="EMBL/GenBank/DDBJ databases">
        <authorList>
            <person name="Yang Y."/>
        </authorList>
    </citation>
    <scope>NUCLEOTIDE SEQUENCE [LARGE SCALE GENOMIC DNA]</scope>
    <source>
        <strain evidence="2 3">GSF71</strain>
    </source>
</reference>
<dbReference type="RefSeq" id="WP_127004550.1">
    <property type="nucleotide sequence ID" value="NZ_CP173191.1"/>
</dbReference>
<dbReference type="SUPFAM" id="SSF55729">
    <property type="entry name" value="Acyl-CoA N-acyltransferases (Nat)"/>
    <property type="match status" value="1"/>
</dbReference>
<keyword evidence="2" id="KW-0808">Transferase</keyword>
<dbReference type="InterPro" id="IPR016181">
    <property type="entry name" value="Acyl_CoA_acyltransferase"/>
</dbReference>
<dbReference type="EMBL" id="RZIJ01000040">
    <property type="protein sequence ID" value="RUQ62060.1"/>
    <property type="molecule type" value="Genomic_DNA"/>
</dbReference>
<dbReference type="PROSITE" id="PS51729">
    <property type="entry name" value="GNAT_YJDJ"/>
    <property type="match status" value="1"/>
</dbReference>
<protein>
    <submittedName>
        <fullName evidence="2">N-acetyltransferase</fullName>
    </submittedName>
</protein>
<dbReference type="InterPro" id="IPR031165">
    <property type="entry name" value="GNAT_YJDJ"/>
</dbReference>
<gene>
    <name evidence="2" type="ORF">EJ913_29035</name>
</gene>
<proteinExistence type="predicted"/>
<dbReference type="Gene3D" id="3.40.630.30">
    <property type="match status" value="1"/>
</dbReference>
<dbReference type="OrthoDB" id="9800945at2"/>
<accession>A0A3S0V391</accession>
<organism evidence="2 3">
    <name type="scientific">Azospirillum doebereinerae</name>
    <dbReference type="NCBI Taxonomy" id="92933"/>
    <lineage>
        <taxon>Bacteria</taxon>
        <taxon>Pseudomonadati</taxon>
        <taxon>Pseudomonadota</taxon>
        <taxon>Alphaproteobacteria</taxon>
        <taxon>Rhodospirillales</taxon>
        <taxon>Azospirillaceae</taxon>
        <taxon>Azospirillum</taxon>
    </lineage>
</organism>
<name>A0A3S0V391_9PROT</name>
<comment type="caution">
    <text evidence="2">The sequence shown here is derived from an EMBL/GenBank/DDBJ whole genome shotgun (WGS) entry which is preliminary data.</text>
</comment>
<dbReference type="Proteomes" id="UP000280346">
    <property type="component" value="Unassembled WGS sequence"/>
</dbReference>
<keyword evidence="3" id="KW-1185">Reference proteome</keyword>
<dbReference type="PANTHER" id="PTHR31435">
    <property type="entry name" value="PROTEIN NATD1"/>
    <property type="match status" value="1"/>
</dbReference>
<dbReference type="GO" id="GO:0016740">
    <property type="term" value="F:transferase activity"/>
    <property type="evidence" value="ECO:0007669"/>
    <property type="project" value="UniProtKB-KW"/>
</dbReference>
<dbReference type="InterPro" id="IPR045057">
    <property type="entry name" value="Gcn5-rel_NAT"/>
</dbReference>
<evidence type="ECO:0000313" key="2">
    <source>
        <dbReference type="EMBL" id="RUQ62060.1"/>
    </source>
</evidence>
<dbReference type="Pfam" id="PF14542">
    <property type="entry name" value="Acetyltransf_CG"/>
    <property type="match status" value="1"/>
</dbReference>
<sequence length="92" mass="10046">MSEPISDNRVKSRFELAVDGQTVFADYRRNGGTLLISYVEAPPSLRGTGAAGRLMEGVMTRARSEGLKVVPVCSYAALWIQRHKQHADLLAG</sequence>
<feature type="domain" description="N-acetyltransferase" evidence="1">
    <location>
        <begin position="6"/>
        <end position="91"/>
    </location>
</feature>
<dbReference type="PANTHER" id="PTHR31435:SF10">
    <property type="entry name" value="BSR4717 PROTEIN"/>
    <property type="match status" value="1"/>
</dbReference>
<evidence type="ECO:0000259" key="1">
    <source>
        <dbReference type="PROSITE" id="PS51729"/>
    </source>
</evidence>